<dbReference type="OrthoDB" id="9790023at2"/>
<dbReference type="EMBL" id="CP011452">
    <property type="protein sequence ID" value="AKH42722.1"/>
    <property type="molecule type" value="Genomic_DNA"/>
</dbReference>
<organism evidence="1 2">
    <name type="scientific">Croceibacterium atlanticum</name>
    <dbReference type="NCBI Taxonomy" id="1267766"/>
    <lineage>
        <taxon>Bacteria</taxon>
        <taxon>Pseudomonadati</taxon>
        <taxon>Pseudomonadota</taxon>
        <taxon>Alphaproteobacteria</taxon>
        <taxon>Sphingomonadales</taxon>
        <taxon>Erythrobacteraceae</taxon>
        <taxon>Croceibacterium</taxon>
    </lineage>
</organism>
<dbReference type="SUPFAM" id="SSF102588">
    <property type="entry name" value="LmbE-like"/>
    <property type="match status" value="1"/>
</dbReference>
<name>A0A0F7KTZ0_9SPHN</name>
<dbReference type="EC" id="3.5.1.103" evidence="1"/>
<reference evidence="1" key="1">
    <citation type="submission" date="2015-05" db="EMBL/GenBank/DDBJ databases">
        <title>The complete genome of Altererythrobacter atlanticus strain 26DY36.</title>
        <authorList>
            <person name="Wu Y.-H."/>
            <person name="Cheng H."/>
            <person name="Wu X.-W."/>
        </authorList>
    </citation>
    <scope>NUCLEOTIDE SEQUENCE [LARGE SCALE GENOMIC DNA]</scope>
    <source>
        <strain evidence="1">26DY36</strain>
    </source>
</reference>
<proteinExistence type="predicted"/>
<dbReference type="RefSeq" id="WP_156320098.1">
    <property type="nucleotide sequence ID" value="NZ_CP011452.2"/>
</dbReference>
<evidence type="ECO:0000313" key="1">
    <source>
        <dbReference type="EMBL" id="AKH42722.1"/>
    </source>
</evidence>
<dbReference type="GO" id="GO:0035595">
    <property type="term" value="F:N-acetylglucosaminylinositol deacetylase activity"/>
    <property type="evidence" value="ECO:0007669"/>
    <property type="project" value="UniProtKB-EC"/>
</dbReference>
<dbReference type="PANTHER" id="PTHR12993:SF29">
    <property type="entry name" value="BLR3841 PROTEIN"/>
    <property type="match status" value="1"/>
</dbReference>
<sequence length="240" mass="26058">MSVPVIAQGSVLRAAEGGAAIELDELSPPGGLLLVMPHPDDETLGCGQALAAAADAGRTIGVVLVTNGESSHPFYDRAKLVAMRRAELEEALSSLAPRRPVAIRALGLPDGQSRHGNLSDAGQEALLAFADIIDPQAIWTTSYIDPHCDHITAHAIARDLAEHYRTTLWSAPIWGRFGERRLPGTELRLFEAPPLAERKRLALSAYRSQFTDVIDDPEAFLMPAPLLEHFATHPEIFHRD</sequence>
<dbReference type="Proteomes" id="UP000034392">
    <property type="component" value="Chromosome"/>
</dbReference>
<dbReference type="PATRIC" id="fig|1267766.3.peg.1698"/>
<keyword evidence="2" id="KW-1185">Reference proteome</keyword>
<accession>A0A0F7KTZ0</accession>
<dbReference type="PANTHER" id="PTHR12993">
    <property type="entry name" value="N-ACETYLGLUCOSAMINYL-PHOSPHATIDYLINOSITOL DE-N-ACETYLASE-RELATED"/>
    <property type="match status" value="1"/>
</dbReference>
<dbReference type="AlphaFoldDB" id="A0A0F7KTZ0"/>
<dbReference type="STRING" id="1267766.WYH_01686"/>
<dbReference type="Gene3D" id="3.40.50.10320">
    <property type="entry name" value="LmbE-like"/>
    <property type="match status" value="1"/>
</dbReference>
<dbReference type="InterPro" id="IPR003737">
    <property type="entry name" value="GlcNAc_PI_deacetylase-related"/>
</dbReference>
<dbReference type="KEGG" id="aay:WYH_01686"/>
<evidence type="ECO:0000313" key="2">
    <source>
        <dbReference type="Proteomes" id="UP000034392"/>
    </source>
</evidence>
<keyword evidence="1" id="KW-0378">Hydrolase</keyword>
<dbReference type="InterPro" id="IPR024078">
    <property type="entry name" value="LmbE-like_dom_sf"/>
</dbReference>
<gene>
    <name evidence="1" type="primary">mshB</name>
    <name evidence="1" type="ORF">WYH_01686</name>
</gene>
<protein>
    <submittedName>
        <fullName evidence="1">1D-myo-inositol 2-acetamido-2-deoxy-alpha-D-glucopyranoside deacetylase</fullName>
        <ecNumber evidence="1">3.5.1.103</ecNumber>
    </submittedName>
</protein>
<dbReference type="Pfam" id="PF02585">
    <property type="entry name" value="PIG-L"/>
    <property type="match status" value="1"/>
</dbReference>